<dbReference type="InterPro" id="IPR001634">
    <property type="entry name" value="Adenosn_rcpt"/>
</dbReference>
<keyword evidence="3 11" id="KW-0812">Transmembrane</keyword>
<dbReference type="GO" id="GO:0001609">
    <property type="term" value="F:G protein-coupled adenosine receptor activity"/>
    <property type="evidence" value="ECO:0007669"/>
    <property type="project" value="UniProtKB-UniRule"/>
</dbReference>
<evidence type="ECO:0000313" key="14">
    <source>
        <dbReference type="Ensembl" id="ENSPNAP00000006901.1"/>
    </source>
</evidence>
<evidence type="ECO:0000256" key="1">
    <source>
        <dbReference type="ARBA" id="ARBA00004651"/>
    </source>
</evidence>
<evidence type="ECO:0000256" key="5">
    <source>
        <dbReference type="ARBA" id="ARBA00023040"/>
    </source>
</evidence>
<feature type="transmembrane region" description="Helical" evidence="11">
    <location>
        <begin position="72"/>
        <end position="100"/>
    </location>
</feature>
<dbReference type="AlphaFoldDB" id="A0A3B4C7L5"/>
<keyword evidence="5 11" id="KW-0297">G-protein coupled receptor</keyword>
<comment type="similarity">
    <text evidence="11">Belongs to the G-protein coupled receptor 1 family.</text>
</comment>
<evidence type="ECO:0000256" key="8">
    <source>
        <dbReference type="ARBA" id="ARBA00023170"/>
    </source>
</evidence>
<evidence type="ECO:0000256" key="7">
    <source>
        <dbReference type="ARBA" id="ARBA00023157"/>
    </source>
</evidence>
<feature type="domain" description="G-protein coupled receptors family 1 profile" evidence="13">
    <location>
        <begin position="23"/>
        <end position="272"/>
    </location>
</feature>
<protein>
    <recommendedName>
        <fullName evidence="13">G-protein coupled receptors family 1 profile domain-containing protein</fullName>
    </recommendedName>
</protein>
<dbReference type="PROSITE" id="PS00237">
    <property type="entry name" value="G_PROTEIN_RECEP_F1_1"/>
    <property type="match status" value="1"/>
</dbReference>
<keyword evidence="8 11" id="KW-0675">Receptor</keyword>
<dbReference type="InterPro" id="IPR000276">
    <property type="entry name" value="GPCR_Rhodpsn"/>
</dbReference>
<keyword evidence="4 11" id="KW-1133">Transmembrane helix</keyword>
<dbReference type="SUPFAM" id="SSF81321">
    <property type="entry name" value="Family A G protein-coupled receptor-like"/>
    <property type="match status" value="1"/>
</dbReference>
<evidence type="ECO:0000256" key="11">
    <source>
        <dbReference type="RuleBase" id="RU201114"/>
    </source>
</evidence>
<reference evidence="14 15" key="1">
    <citation type="submission" date="2020-10" db="EMBL/GenBank/DDBJ databases">
        <title>Pygocentrus nattereri (red-bellied piranha) genome, fPygNat1, primary haplotype.</title>
        <authorList>
            <person name="Myers G."/>
            <person name="Meyer A."/>
            <person name="Karagic N."/>
            <person name="Pippel M."/>
            <person name="Winkler S."/>
            <person name="Tracey A."/>
            <person name="Wood J."/>
            <person name="Formenti G."/>
            <person name="Howe K."/>
            <person name="Fedrigo O."/>
            <person name="Jarvis E.D."/>
        </authorList>
    </citation>
    <scope>NUCLEOTIDE SEQUENCE [LARGE SCALE GENOMIC DNA]</scope>
</reference>
<evidence type="ECO:0000256" key="3">
    <source>
        <dbReference type="ARBA" id="ARBA00022692"/>
    </source>
</evidence>
<dbReference type="GO" id="GO:0005886">
    <property type="term" value="C:plasma membrane"/>
    <property type="evidence" value="ECO:0007669"/>
    <property type="project" value="UniProtKB-SubCell"/>
</dbReference>
<dbReference type="RefSeq" id="XP_017563881.1">
    <property type="nucleotide sequence ID" value="XM_017708392.1"/>
</dbReference>
<dbReference type="PANTHER" id="PTHR24246:SF54">
    <property type="entry name" value="ADENOSINE RECEPTOR A1-RELATED"/>
    <property type="match status" value="1"/>
</dbReference>
<evidence type="ECO:0000313" key="15">
    <source>
        <dbReference type="Proteomes" id="UP001501920"/>
    </source>
</evidence>
<reference evidence="14" key="3">
    <citation type="submission" date="2025-09" db="UniProtKB">
        <authorList>
            <consortium name="Ensembl"/>
        </authorList>
    </citation>
    <scope>IDENTIFICATION</scope>
</reference>
<dbReference type="Pfam" id="PF00001">
    <property type="entry name" value="7tm_1"/>
    <property type="match status" value="1"/>
</dbReference>
<dbReference type="GeneID" id="108433674"/>
<keyword evidence="9 11" id="KW-0325">Glycoprotein</keyword>
<proteinExistence type="inferred from homology"/>
<feature type="region of interest" description="Disordered" evidence="12">
    <location>
        <begin position="294"/>
        <end position="335"/>
    </location>
</feature>
<keyword evidence="7 11" id="KW-1015">Disulfide bond</keyword>
<dbReference type="SMART" id="SM01381">
    <property type="entry name" value="7TM_GPCR_Srsx"/>
    <property type="match status" value="1"/>
</dbReference>
<feature type="compositionally biased region" description="Polar residues" evidence="12">
    <location>
        <begin position="297"/>
        <end position="335"/>
    </location>
</feature>
<keyword evidence="15" id="KW-1185">Reference proteome</keyword>
<dbReference type="GO" id="GO:0030425">
    <property type="term" value="C:dendrite"/>
    <property type="evidence" value="ECO:0007669"/>
    <property type="project" value="TreeGrafter"/>
</dbReference>
<dbReference type="PANTHER" id="PTHR24246">
    <property type="entry name" value="OLFACTORY RECEPTOR AND ADENOSINE RECEPTOR"/>
    <property type="match status" value="1"/>
</dbReference>
<dbReference type="Gene3D" id="1.20.1070.10">
    <property type="entry name" value="Rhodopsin 7-helix transmembrane proteins"/>
    <property type="match status" value="1"/>
</dbReference>
<feature type="transmembrane region" description="Helical" evidence="11">
    <location>
        <begin position="121"/>
        <end position="144"/>
    </location>
</feature>
<dbReference type="OMA" id="ISIFGWH"/>
<keyword evidence="10 11" id="KW-0807">Transducer</keyword>
<dbReference type="GO" id="GO:0045202">
    <property type="term" value="C:synapse"/>
    <property type="evidence" value="ECO:0007669"/>
    <property type="project" value="TreeGrafter"/>
</dbReference>
<feature type="transmembrane region" description="Helical" evidence="11">
    <location>
        <begin position="216"/>
        <end position="240"/>
    </location>
</feature>
<sequence>MGPGTLWIFLTFEMIIAVTCCLGNALVIWAVWTCGALSQPTFCFIVSLAVADFLVGSVVIPVSVLVDIGINTSFHGCLFMCGVIIMLQVASVALLLAIAVDRFLRVRIPLTYRSTVSKKRSWIVVALCWVTAALLSFISIFGWHRSLGADSTECRFFNVISYSYVVYFIFFSLYLPPLAIVTGLYCYIFLTTRRQLRANICVAAMSSTYYQREHRLAASLVLVLVLFVVCWLPLFLMVTVRLYGHNIMVPSVAIDMGVVLSHANSAVNPIVYAFKIPKIKEACKKLWRRVCPDREQQSGQPETQNNTDRNMIFTENTGTKYNSTENRSATQPPVL</sequence>
<keyword evidence="6 11" id="KW-0472">Membrane</keyword>
<dbReference type="InterPro" id="IPR017452">
    <property type="entry name" value="GPCR_Rhodpsn_7TM"/>
</dbReference>
<dbReference type="Proteomes" id="UP001501920">
    <property type="component" value="Chromosome 26"/>
</dbReference>
<keyword evidence="2 11" id="KW-1003">Cell membrane</keyword>
<feature type="transmembrane region" description="Helical" evidence="11">
    <location>
        <begin position="6"/>
        <end position="32"/>
    </location>
</feature>
<accession>A0A3B4C7L5</accession>
<evidence type="ECO:0000259" key="13">
    <source>
        <dbReference type="PROSITE" id="PS50262"/>
    </source>
</evidence>
<dbReference type="GeneTree" id="ENSGT01030000234555"/>
<feature type="transmembrane region" description="Helical" evidence="11">
    <location>
        <begin position="164"/>
        <end position="190"/>
    </location>
</feature>
<name>A0A3B4C7L5_PYGNA</name>
<reference evidence="14" key="2">
    <citation type="submission" date="2025-08" db="UniProtKB">
        <authorList>
            <consortium name="Ensembl"/>
        </authorList>
    </citation>
    <scope>IDENTIFICATION</scope>
</reference>
<dbReference type="OrthoDB" id="9445642at2759"/>
<feature type="transmembrane region" description="Helical" evidence="11">
    <location>
        <begin position="44"/>
        <end position="66"/>
    </location>
</feature>
<evidence type="ECO:0000256" key="2">
    <source>
        <dbReference type="ARBA" id="ARBA00022475"/>
    </source>
</evidence>
<dbReference type="PRINTS" id="PR00424">
    <property type="entry name" value="ADENOSINER"/>
</dbReference>
<dbReference type="Ensembl" id="ENSPNAT00000002749.2">
    <property type="protein sequence ID" value="ENSPNAP00000006901.1"/>
    <property type="gene ID" value="ENSPNAG00000002423.2"/>
</dbReference>
<comment type="subcellular location">
    <subcellularLocation>
        <location evidence="1 11">Cell membrane</location>
        <topology evidence="1 11">Multi-pass membrane protein</topology>
    </subcellularLocation>
</comment>
<dbReference type="PRINTS" id="PR00237">
    <property type="entry name" value="GPCRRHODOPSN"/>
</dbReference>
<evidence type="ECO:0000256" key="6">
    <source>
        <dbReference type="ARBA" id="ARBA00023136"/>
    </source>
</evidence>
<evidence type="ECO:0000256" key="10">
    <source>
        <dbReference type="ARBA" id="ARBA00023224"/>
    </source>
</evidence>
<evidence type="ECO:0000256" key="4">
    <source>
        <dbReference type="ARBA" id="ARBA00022989"/>
    </source>
</evidence>
<evidence type="ECO:0000256" key="12">
    <source>
        <dbReference type="SAM" id="MobiDB-lite"/>
    </source>
</evidence>
<dbReference type="PROSITE" id="PS50262">
    <property type="entry name" value="G_PROTEIN_RECEP_F1_2"/>
    <property type="match status" value="1"/>
</dbReference>
<organism evidence="14 15">
    <name type="scientific">Pygocentrus nattereri</name>
    <name type="common">Red-bellied piranha</name>
    <dbReference type="NCBI Taxonomy" id="42514"/>
    <lineage>
        <taxon>Eukaryota</taxon>
        <taxon>Metazoa</taxon>
        <taxon>Chordata</taxon>
        <taxon>Craniata</taxon>
        <taxon>Vertebrata</taxon>
        <taxon>Euteleostomi</taxon>
        <taxon>Actinopterygii</taxon>
        <taxon>Neopterygii</taxon>
        <taxon>Teleostei</taxon>
        <taxon>Ostariophysi</taxon>
        <taxon>Characiformes</taxon>
        <taxon>Characoidei</taxon>
        <taxon>Pygocentrus</taxon>
    </lineage>
</organism>
<evidence type="ECO:0000256" key="9">
    <source>
        <dbReference type="ARBA" id="ARBA00023180"/>
    </source>
</evidence>